<dbReference type="EMBL" id="VEVO01000011">
    <property type="protein sequence ID" value="KAF0034551.1"/>
    <property type="molecule type" value="Genomic_DNA"/>
</dbReference>
<name>A0A6A4SU36_SCOMX</name>
<protein>
    <submittedName>
        <fullName evidence="1">Uncharacterized protein</fullName>
    </submittedName>
</protein>
<accession>A0A6A4SU36</accession>
<comment type="caution">
    <text evidence="1">The sequence shown here is derived from an EMBL/GenBank/DDBJ whole genome shotgun (WGS) entry which is preliminary data.</text>
</comment>
<proteinExistence type="predicted"/>
<reference evidence="1 2" key="1">
    <citation type="submission" date="2019-06" db="EMBL/GenBank/DDBJ databases">
        <title>Draft genomes of female and male turbot (Scophthalmus maximus).</title>
        <authorList>
            <person name="Xu H."/>
            <person name="Xu X.-W."/>
            <person name="Shao C."/>
            <person name="Chen S."/>
        </authorList>
    </citation>
    <scope>NUCLEOTIDE SEQUENCE [LARGE SCALE GENOMIC DNA]</scope>
    <source>
        <strain evidence="1">Ysfricsl-2016a</strain>
        <tissue evidence="1">Blood</tissue>
    </source>
</reference>
<dbReference type="AlphaFoldDB" id="A0A6A4SU36"/>
<gene>
    <name evidence="1" type="ORF">F2P81_012309</name>
</gene>
<evidence type="ECO:0000313" key="2">
    <source>
        <dbReference type="Proteomes" id="UP000438429"/>
    </source>
</evidence>
<organism evidence="1 2">
    <name type="scientific">Scophthalmus maximus</name>
    <name type="common">Turbot</name>
    <name type="synonym">Psetta maxima</name>
    <dbReference type="NCBI Taxonomy" id="52904"/>
    <lineage>
        <taxon>Eukaryota</taxon>
        <taxon>Metazoa</taxon>
        <taxon>Chordata</taxon>
        <taxon>Craniata</taxon>
        <taxon>Vertebrata</taxon>
        <taxon>Euteleostomi</taxon>
        <taxon>Actinopterygii</taxon>
        <taxon>Neopterygii</taxon>
        <taxon>Teleostei</taxon>
        <taxon>Neoteleostei</taxon>
        <taxon>Acanthomorphata</taxon>
        <taxon>Carangaria</taxon>
        <taxon>Pleuronectiformes</taxon>
        <taxon>Pleuronectoidei</taxon>
        <taxon>Scophthalmidae</taxon>
        <taxon>Scophthalmus</taxon>
    </lineage>
</organism>
<evidence type="ECO:0000313" key="1">
    <source>
        <dbReference type="EMBL" id="KAF0034551.1"/>
    </source>
</evidence>
<sequence length="68" mass="7723">MIKHSVTDTQVCQFRTLFKHLKQAKPQRHSNIRLSEEEVRQCDSGHRHPSSPPSPLYAIAAAWPDAMG</sequence>
<dbReference type="Proteomes" id="UP000438429">
    <property type="component" value="Unassembled WGS sequence"/>
</dbReference>